<reference evidence="3 4" key="1">
    <citation type="submission" date="2024-02" db="EMBL/GenBank/DDBJ databases">
        <title>Chromosome-scale genome assembly of the rough periwinkle Littorina saxatilis.</title>
        <authorList>
            <person name="De Jode A."/>
            <person name="Faria R."/>
            <person name="Formenti G."/>
            <person name="Sims Y."/>
            <person name="Smith T.P."/>
            <person name="Tracey A."/>
            <person name="Wood J.M.D."/>
            <person name="Zagrodzka Z.B."/>
            <person name="Johannesson K."/>
            <person name="Butlin R.K."/>
            <person name="Leder E.H."/>
        </authorList>
    </citation>
    <scope>NUCLEOTIDE SEQUENCE [LARGE SCALE GENOMIC DNA]</scope>
    <source>
        <strain evidence="3">Snail1</strain>
        <tissue evidence="3">Muscle</tissue>
    </source>
</reference>
<evidence type="ECO:0000313" key="3">
    <source>
        <dbReference type="EMBL" id="KAK7090589.1"/>
    </source>
</evidence>
<feature type="region of interest" description="Disordered" evidence="1">
    <location>
        <begin position="105"/>
        <end position="146"/>
    </location>
</feature>
<keyword evidence="2" id="KW-1133">Transmembrane helix</keyword>
<comment type="caution">
    <text evidence="3">The sequence shown here is derived from an EMBL/GenBank/DDBJ whole genome shotgun (WGS) entry which is preliminary data.</text>
</comment>
<dbReference type="Proteomes" id="UP001374579">
    <property type="component" value="Unassembled WGS sequence"/>
</dbReference>
<sequence>MTSPAASGTGPTGSSSNHTEPDPTSSVLNSSSTVDDVTGRNNSSGINGTALPATGGGSSPGLPGGVIALLFGLLVLGIAIFCIILYLKRTGRLYRMVPFKPLTRYRRSSTSSDRGPLDMGDDRTSQMTTPADHEPAEDDSLPPTREGNMFTIDDHETEPVDLDSQSRGTNDEYYYDEVFGKSVFEDEATNASMRELYLAGEQDDEDMFDVDAIVSSITGTKGKSTKT</sequence>
<keyword evidence="2" id="KW-0812">Transmembrane</keyword>
<keyword evidence="4" id="KW-1185">Reference proteome</keyword>
<evidence type="ECO:0000256" key="2">
    <source>
        <dbReference type="SAM" id="Phobius"/>
    </source>
</evidence>
<organism evidence="3 4">
    <name type="scientific">Littorina saxatilis</name>
    <dbReference type="NCBI Taxonomy" id="31220"/>
    <lineage>
        <taxon>Eukaryota</taxon>
        <taxon>Metazoa</taxon>
        <taxon>Spiralia</taxon>
        <taxon>Lophotrochozoa</taxon>
        <taxon>Mollusca</taxon>
        <taxon>Gastropoda</taxon>
        <taxon>Caenogastropoda</taxon>
        <taxon>Littorinimorpha</taxon>
        <taxon>Littorinoidea</taxon>
        <taxon>Littorinidae</taxon>
        <taxon>Littorina</taxon>
    </lineage>
</organism>
<feature type="compositionally biased region" description="Low complexity" evidence="1">
    <location>
        <begin position="1"/>
        <end position="16"/>
    </location>
</feature>
<feature type="transmembrane region" description="Helical" evidence="2">
    <location>
        <begin position="66"/>
        <end position="87"/>
    </location>
</feature>
<dbReference type="EMBL" id="JBAMIC010000024">
    <property type="protein sequence ID" value="KAK7090589.1"/>
    <property type="molecule type" value="Genomic_DNA"/>
</dbReference>
<feature type="compositionally biased region" description="Polar residues" evidence="1">
    <location>
        <begin position="22"/>
        <end position="47"/>
    </location>
</feature>
<evidence type="ECO:0000256" key="1">
    <source>
        <dbReference type="SAM" id="MobiDB-lite"/>
    </source>
</evidence>
<evidence type="ECO:0000313" key="4">
    <source>
        <dbReference type="Proteomes" id="UP001374579"/>
    </source>
</evidence>
<dbReference type="AlphaFoldDB" id="A0AAN9G0M4"/>
<proteinExistence type="predicted"/>
<protein>
    <submittedName>
        <fullName evidence="3">Uncharacterized protein</fullName>
    </submittedName>
</protein>
<accession>A0AAN9G0M4</accession>
<gene>
    <name evidence="3" type="ORF">V1264_010363</name>
</gene>
<name>A0AAN9G0M4_9CAEN</name>
<feature type="region of interest" description="Disordered" evidence="1">
    <location>
        <begin position="1"/>
        <end position="52"/>
    </location>
</feature>
<keyword evidence="2" id="KW-0472">Membrane</keyword>